<feature type="domain" description="UDP-N-acetylglucosamine 2-epimerase" evidence="5">
    <location>
        <begin position="21"/>
        <end position="360"/>
    </location>
</feature>
<dbReference type="InterPro" id="IPR029767">
    <property type="entry name" value="WecB-like"/>
</dbReference>
<dbReference type="AlphaFoldDB" id="B7ATC1"/>
<dbReference type="EC" id="5.1.3.14" evidence="3"/>
<keyword evidence="1 4" id="KW-0413">Isomerase</keyword>
<evidence type="ECO:0000256" key="4">
    <source>
        <dbReference type="RuleBase" id="RU003513"/>
    </source>
</evidence>
<dbReference type="eggNOG" id="COG0381">
    <property type="taxonomic scope" value="Bacteria"/>
</dbReference>
<dbReference type="Gene3D" id="3.40.50.2000">
    <property type="entry name" value="Glycogen Phosphorylase B"/>
    <property type="match status" value="2"/>
</dbReference>
<dbReference type="Pfam" id="PF02350">
    <property type="entry name" value="Epimerase_2"/>
    <property type="match status" value="1"/>
</dbReference>
<keyword evidence="7" id="KW-1185">Reference proteome</keyword>
<dbReference type="InterPro" id="IPR003331">
    <property type="entry name" value="UDP_GlcNAc_Epimerase_2_dom"/>
</dbReference>
<name>B7ATC1_9FIRM</name>
<dbReference type="Proteomes" id="UP000003136">
    <property type="component" value="Unassembled WGS sequence"/>
</dbReference>
<dbReference type="HOGENOM" id="CLU_041674_1_0_9"/>
<reference evidence="6 7" key="2">
    <citation type="submission" date="2008-11" db="EMBL/GenBank/DDBJ databases">
        <authorList>
            <person name="Fulton L."/>
            <person name="Clifton S."/>
            <person name="Fulton B."/>
            <person name="Xu J."/>
            <person name="Minx P."/>
            <person name="Pepin K.H."/>
            <person name="Johnson M."/>
            <person name="Bhonagiri V."/>
            <person name="Nash W.E."/>
            <person name="Mardis E.R."/>
            <person name="Wilson R.K."/>
        </authorList>
    </citation>
    <scope>NUCLEOTIDE SEQUENCE [LARGE SCALE GENOMIC DNA]</scope>
    <source>
        <strain evidence="6 7">ATCC 43243</strain>
    </source>
</reference>
<organism evidence="6 7">
    <name type="scientific">[Bacteroides] pectinophilus ATCC 43243</name>
    <dbReference type="NCBI Taxonomy" id="483218"/>
    <lineage>
        <taxon>Bacteria</taxon>
        <taxon>Bacillati</taxon>
        <taxon>Bacillota</taxon>
        <taxon>Clostridia</taxon>
        <taxon>Eubacteriales</taxon>
    </lineage>
</organism>
<reference evidence="6 7" key="1">
    <citation type="submission" date="2008-11" db="EMBL/GenBank/DDBJ databases">
        <title>Draft genome sequence of Bacteroides pectinophilus (ATCC 43243).</title>
        <authorList>
            <person name="Sudarsanam P."/>
            <person name="Ley R."/>
            <person name="Guruge J."/>
            <person name="Turnbaugh P.J."/>
            <person name="Mahowald M."/>
            <person name="Liep D."/>
            <person name="Gordon J."/>
        </authorList>
    </citation>
    <scope>NUCLEOTIDE SEQUENCE [LARGE SCALE GENOMIC DNA]</scope>
    <source>
        <strain evidence="6 7">ATCC 43243</strain>
    </source>
</reference>
<comment type="similarity">
    <text evidence="2 4">Belongs to the UDP-N-acetylglucosamine 2-epimerase family.</text>
</comment>
<proteinExistence type="inferred from homology"/>
<dbReference type="SUPFAM" id="SSF53756">
    <property type="entry name" value="UDP-Glycosyltransferase/glycogen phosphorylase"/>
    <property type="match status" value="1"/>
</dbReference>
<protein>
    <recommendedName>
        <fullName evidence="3">UDP-N-acetylglucosamine 2-epimerase (non-hydrolyzing)</fullName>
        <ecNumber evidence="3">5.1.3.14</ecNumber>
    </recommendedName>
</protein>
<sequence>MKVMTVFGTRPEAIKMCPVIRELKRQPNISCKVCLTGQHEEMLNQVMESFHINADYNLHVMTQGQTLALVSGKIMEKLTRVYNTERPDIVLVHGDTTSSYIAALCAFYLHIPVGHVEAGLRTYNMQSPFPEEFNRRSIDLIAEIYFAPTELAKKNLLAENVDEQKIFVTGNTAIDALGMTIKESYSNEDLEWASGSRMLLMTAHRRENIGEPMVRMFGAVRKIVDEYKDVKVIYPVHKNPEVRKIADDVLGGCERIRIIEPLDVIDFHNYMKHSYLILTDSGGIQEEAPSLGIPVLVMRDATERPEGVEAGTLKIVGTKEKSIKNAVHKLLDDKSEYDKMSNAVNPYGDGHASERIVRILTERFGD</sequence>
<evidence type="ECO:0000256" key="1">
    <source>
        <dbReference type="ARBA" id="ARBA00023235"/>
    </source>
</evidence>
<evidence type="ECO:0000256" key="2">
    <source>
        <dbReference type="ARBA" id="ARBA00038209"/>
    </source>
</evidence>
<dbReference type="NCBIfam" id="TIGR00236">
    <property type="entry name" value="wecB"/>
    <property type="match status" value="1"/>
</dbReference>
<dbReference type="GO" id="GO:0008761">
    <property type="term" value="F:UDP-N-acetylglucosamine 2-epimerase activity"/>
    <property type="evidence" value="ECO:0007669"/>
    <property type="project" value="UniProtKB-EC"/>
</dbReference>
<evidence type="ECO:0000313" key="6">
    <source>
        <dbReference type="EMBL" id="EEC56905.1"/>
    </source>
</evidence>
<accession>B7ATC1</accession>
<evidence type="ECO:0000313" key="7">
    <source>
        <dbReference type="Proteomes" id="UP000003136"/>
    </source>
</evidence>
<evidence type="ECO:0000256" key="3">
    <source>
        <dbReference type="ARBA" id="ARBA00038858"/>
    </source>
</evidence>
<evidence type="ECO:0000259" key="5">
    <source>
        <dbReference type="Pfam" id="PF02350"/>
    </source>
</evidence>
<gene>
    <name evidence="6" type="ORF">BACPEC_01391</name>
</gene>
<dbReference type="EMBL" id="ABVQ01000036">
    <property type="protein sequence ID" value="EEC56905.1"/>
    <property type="molecule type" value="Genomic_DNA"/>
</dbReference>
<dbReference type="PANTHER" id="PTHR43174:SF2">
    <property type="entry name" value="UDP-N-ACETYLGLUCOSAMINE 2-EPIMERASE"/>
    <property type="match status" value="1"/>
</dbReference>
<dbReference type="CDD" id="cd03786">
    <property type="entry name" value="GTB_UDP-GlcNAc_2-Epimerase"/>
    <property type="match status" value="1"/>
</dbReference>
<dbReference type="STRING" id="483218.BACPEC_01391"/>
<dbReference type="PANTHER" id="PTHR43174">
    <property type="entry name" value="UDP-N-ACETYLGLUCOSAMINE 2-EPIMERASE"/>
    <property type="match status" value="1"/>
</dbReference>